<dbReference type="AlphaFoldDB" id="A0A2T0XQA7"/>
<dbReference type="RefSeq" id="WP_146129708.1">
    <property type="nucleotide sequence ID" value="NZ_PVTV01000002.1"/>
</dbReference>
<dbReference type="Proteomes" id="UP000238308">
    <property type="component" value="Unassembled WGS sequence"/>
</dbReference>
<evidence type="ECO:0008006" key="4">
    <source>
        <dbReference type="Google" id="ProtNLM"/>
    </source>
</evidence>
<protein>
    <recommendedName>
        <fullName evidence="4">Lipoprotein</fullName>
    </recommendedName>
</protein>
<comment type="caution">
    <text evidence="2">The sequence shown here is derived from an EMBL/GenBank/DDBJ whole genome shotgun (WGS) entry which is preliminary data.</text>
</comment>
<evidence type="ECO:0000256" key="1">
    <source>
        <dbReference type="SAM" id="SignalP"/>
    </source>
</evidence>
<dbReference type="EMBL" id="PVTV01000002">
    <property type="protein sequence ID" value="PRZ01124.1"/>
    <property type="molecule type" value="Genomic_DNA"/>
</dbReference>
<keyword evidence="3" id="KW-1185">Reference proteome</keyword>
<sequence>MKNTVRIATGVLMLSSALYGCAAAGHGYEGYAYGSSYYRPAYRPVVVVQPSPYYTPPVYVAPPAVYIQPSVRYGYARPWYQHERDERAWHHHHRD</sequence>
<reference evidence="2 3" key="1">
    <citation type="submission" date="2018-03" db="EMBL/GenBank/DDBJ databases">
        <title>Genomic Encyclopedia of Type Strains, Phase III (KMG-III): the genomes of soil and plant-associated and newly described type strains.</title>
        <authorList>
            <person name="Whitman W."/>
        </authorList>
    </citation>
    <scope>NUCLEOTIDE SEQUENCE [LARGE SCALE GENOMIC DNA]</scope>
    <source>
        <strain evidence="2 3">MWH-P2sevCIIIb</strain>
    </source>
</reference>
<accession>A0A2T0XQA7</accession>
<evidence type="ECO:0000313" key="3">
    <source>
        <dbReference type="Proteomes" id="UP000238308"/>
    </source>
</evidence>
<gene>
    <name evidence="2" type="ORF">BCM14_0145</name>
</gene>
<dbReference type="PROSITE" id="PS51257">
    <property type="entry name" value="PROKAR_LIPOPROTEIN"/>
    <property type="match status" value="1"/>
</dbReference>
<feature type="signal peptide" evidence="1">
    <location>
        <begin position="1"/>
        <end position="22"/>
    </location>
</feature>
<organism evidence="2 3">
    <name type="scientific">Jezberella montanilacus</name>
    <dbReference type="NCBI Taxonomy" id="323426"/>
    <lineage>
        <taxon>Bacteria</taxon>
        <taxon>Pseudomonadati</taxon>
        <taxon>Pseudomonadota</taxon>
        <taxon>Betaproteobacteria</taxon>
        <taxon>Burkholderiales</taxon>
        <taxon>Alcaligenaceae</taxon>
        <taxon>Jezberella</taxon>
    </lineage>
</organism>
<keyword evidence="1" id="KW-0732">Signal</keyword>
<name>A0A2T0XQA7_9BURK</name>
<proteinExistence type="predicted"/>
<feature type="chain" id="PRO_5015723808" description="Lipoprotein" evidence="1">
    <location>
        <begin position="23"/>
        <end position="95"/>
    </location>
</feature>
<evidence type="ECO:0000313" key="2">
    <source>
        <dbReference type="EMBL" id="PRZ01124.1"/>
    </source>
</evidence>